<keyword evidence="1" id="KW-0812">Transmembrane</keyword>
<evidence type="ECO:0000313" key="3">
    <source>
        <dbReference type="Proteomes" id="UP001567538"/>
    </source>
</evidence>
<comment type="caution">
    <text evidence="2">The sequence shown here is derived from an EMBL/GenBank/DDBJ whole genome shotgun (WGS) entry which is preliminary data.</text>
</comment>
<name>A0ABD1IHC4_SALDI</name>
<sequence>MAIIEEETPDVVIVDIVESQRRILHKVPVQLRRGKTHIYEPVVVSLGPYHHFRDPQLKLVEPFKKELRDLVCGDADRKSTLLRNIYERMDVIRHFYGGGDGYSDGKLAKMMLRDTCFLICYMHGYSEGSSETYIQMRERMGMSAMLFVSCDTCMLENQIPLWIISLIYPQHQSLLCDYLSYHVYGNYSMTQLPWTDEERPLHLLEALHRTFLRPVETQQNSRFIWRLIEKYNQPRASRKKITSVWTLMDSPFRSVTDLKAKGIHLRGSSYCLADINFFSFFGLFAQLRLPIFCFSEESKVFFSNIIAFEMSPETDTDYGVTSYFNFMKTLTNNAKDVKVLREKGILYSMLASDEEVLDIFKSIDTYGCGFSVTEGFYEVKMMIDEHCNSKAKTWMADLINTNFRSPWAVIALAAAMFLLCLTFLQTYYTINPRN</sequence>
<dbReference type="Pfam" id="PF03140">
    <property type="entry name" value="DUF247"/>
    <property type="match status" value="1"/>
</dbReference>
<evidence type="ECO:0000256" key="1">
    <source>
        <dbReference type="SAM" id="Phobius"/>
    </source>
</evidence>
<protein>
    <submittedName>
        <fullName evidence="2">UPF0481 protein</fullName>
    </submittedName>
</protein>
<keyword evidence="1" id="KW-0472">Membrane</keyword>
<dbReference type="PANTHER" id="PTHR31170:SF25">
    <property type="entry name" value="BNAA09G04570D PROTEIN"/>
    <property type="match status" value="1"/>
</dbReference>
<keyword evidence="3" id="KW-1185">Reference proteome</keyword>
<keyword evidence="1" id="KW-1133">Transmembrane helix</keyword>
<proteinExistence type="predicted"/>
<dbReference type="InterPro" id="IPR004158">
    <property type="entry name" value="DUF247_pln"/>
</dbReference>
<reference evidence="2 3" key="1">
    <citation type="submission" date="2024-06" db="EMBL/GenBank/DDBJ databases">
        <title>A chromosome level genome sequence of Diviner's sage (Salvia divinorum).</title>
        <authorList>
            <person name="Ford S.A."/>
            <person name="Ro D.-K."/>
            <person name="Ness R.W."/>
            <person name="Phillips M.A."/>
        </authorList>
    </citation>
    <scope>NUCLEOTIDE SEQUENCE [LARGE SCALE GENOMIC DNA]</scope>
    <source>
        <strain evidence="2">SAF-2024a</strain>
        <tissue evidence="2">Leaf</tissue>
    </source>
</reference>
<organism evidence="2 3">
    <name type="scientific">Salvia divinorum</name>
    <name type="common">Maria pastora</name>
    <name type="synonym">Diviner's sage</name>
    <dbReference type="NCBI Taxonomy" id="28513"/>
    <lineage>
        <taxon>Eukaryota</taxon>
        <taxon>Viridiplantae</taxon>
        <taxon>Streptophyta</taxon>
        <taxon>Embryophyta</taxon>
        <taxon>Tracheophyta</taxon>
        <taxon>Spermatophyta</taxon>
        <taxon>Magnoliopsida</taxon>
        <taxon>eudicotyledons</taxon>
        <taxon>Gunneridae</taxon>
        <taxon>Pentapetalae</taxon>
        <taxon>asterids</taxon>
        <taxon>lamiids</taxon>
        <taxon>Lamiales</taxon>
        <taxon>Lamiaceae</taxon>
        <taxon>Nepetoideae</taxon>
        <taxon>Mentheae</taxon>
        <taxon>Salviinae</taxon>
        <taxon>Salvia</taxon>
        <taxon>Salvia subgen. Calosphace</taxon>
    </lineage>
</organism>
<accession>A0ABD1IHC4</accession>
<gene>
    <name evidence="2" type="ORF">AAHA92_03526</name>
</gene>
<dbReference type="PANTHER" id="PTHR31170">
    <property type="entry name" value="BNAC04G53230D PROTEIN"/>
    <property type="match status" value="1"/>
</dbReference>
<evidence type="ECO:0000313" key="2">
    <source>
        <dbReference type="EMBL" id="KAL1568123.1"/>
    </source>
</evidence>
<dbReference type="EMBL" id="JBEAFC010000002">
    <property type="protein sequence ID" value="KAL1568123.1"/>
    <property type="molecule type" value="Genomic_DNA"/>
</dbReference>
<dbReference type="AlphaFoldDB" id="A0ABD1IHC4"/>
<dbReference type="Proteomes" id="UP001567538">
    <property type="component" value="Unassembled WGS sequence"/>
</dbReference>
<feature type="transmembrane region" description="Helical" evidence="1">
    <location>
        <begin position="407"/>
        <end position="430"/>
    </location>
</feature>